<proteinExistence type="predicted"/>
<organism evidence="2 3">
    <name type="scientific">Streptomyces venezuelae</name>
    <dbReference type="NCBI Taxonomy" id="54571"/>
    <lineage>
        <taxon>Bacteria</taxon>
        <taxon>Bacillati</taxon>
        <taxon>Actinomycetota</taxon>
        <taxon>Actinomycetes</taxon>
        <taxon>Kitasatosporales</taxon>
        <taxon>Streptomycetaceae</taxon>
        <taxon>Streptomyces</taxon>
    </lineage>
</organism>
<feature type="transmembrane region" description="Helical" evidence="1">
    <location>
        <begin position="86"/>
        <end position="108"/>
    </location>
</feature>
<dbReference type="EMBL" id="CP029194">
    <property type="protein sequence ID" value="QES18458.1"/>
    <property type="molecule type" value="Genomic_DNA"/>
</dbReference>
<keyword evidence="1" id="KW-1133">Transmembrane helix</keyword>
<protein>
    <submittedName>
        <fullName evidence="2">Uncharacterized protein</fullName>
    </submittedName>
</protein>
<evidence type="ECO:0000256" key="1">
    <source>
        <dbReference type="SAM" id="Phobius"/>
    </source>
</evidence>
<keyword evidence="1" id="KW-0812">Transmembrane</keyword>
<keyword evidence="1" id="KW-0472">Membrane</keyword>
<sequence length="182" mass="19523">MVRSSFTMHAGAQLALPLAGLLAAVLAAVPFLPPFANEWLLLGIGIALLVPLHLATLVRAVAVGLRDMRFASNKANQWRALRALPRRVQAALVGAGLTGAFLVTGVFWDDSGLQRVESVRGHYSAIDTSDPDRGRVSISRSQYEELRKDEQRIAFAAFGLFAAGGGGLTLLFGKLDSWADRP</sequence>
<name>A0A5P2ALH3_STRVZ</name>
<reference evidence="2 3" key="1">
    <citation type="submission" date="2018-05" db="EMBL/GenBank/DDBJ databases">
        <title>Streptomyces venezuelae.</title>
        <authorList>
            <person name="Kim W."/>
            <person name="Lee N."/>
            <person name="Cho B.-K."/>
        </authorList>
    </citation>
    <scope>NUCLEOTIDE SEQUENCE [LARGE SCALE GENOMIC DNA]</scope>
    <source>
        <strain evidence="2 3">ATCC 15068</strain>
    </source>
</reference>
<feature type="transmembrane region" description="Helical" evidence="1">
    <location>
        <begin position="43"/>
        <end position="65"/>
    </location>
</feature>
<gene>
    <name evidence="2" type="ORF">DEJ46_04570</name>
</gene>
<evidence type="ECO:0000313" key="3">
    <source>
        <dbReference type="Proteomes" id="UP000324106"/>
    </source>
</evidence>
<accession>A0A5P2ALH3</accession>
<dbReference type="Proteomes" id="UP000324106">
    <property type="component" value="Chromosome"/>
</dbReference>
<feature type="transmembrane region" description="Helical" evidence="1">
    <location>
        <begin position="153"/>
        <end position="173"/>
    </location>
</feature>
<dbReference type="AlphaFoldDB" id="A0A5P2ALH3"/>
<evidence type="ECO:0000313" key="2">
    <source>
        <dbReference type="EMBL" id="QES18458.1"/>
    </source>
</evidence>